<sequence>MNPGAMALYQVRRVSKIGFRALGIAPIVARKSAYLVNIQSDT</sequence>
<protein>
    <submittedName>
        <fullName evidence="1">Uncharacterized protein</fullName>
    </submittedName>
</protein>
<organism evidence="1 2">
    <name type="scientific">Acidisarcina polymorpha</name>
    <dbReference type="NCBI Taxonomy" id="2211140"/>
    <lineage>
        <taxon>Bacteria</taxon>
        <taxon>Pseudomonadati</taxon>
        <taxon>Acidobacteriota</taxon>
        <taxon>Terriglobia</taxon>
        <taxon>Terriglobales</taxon>
        <taxon>Acidobacteriaceae</taxon>
        <taxon>Acidisarcina</taxon>
    </lineage>
</organism>
<name>A0A2Z5FY50_9BACT</name>
<keyword evidence="2" id="KW-1185">Reference proteome</keyword>
<proteinExistence type="predicted"/>
<reference evidence="1 2" key="1">
    <citation type="journal article" date="2018" name="Front. Microbiol.">
        <title>Hydrolytic Capabilities as a Key to Environmental Success: Chitinolytic and Cellulolytic Acidobacteria From Acidic Sub-arctic Soils and Boreal Peatlands.</title>
        <authorList>
            <person name="Belova S.E."/>
            <person name="Ravin N.V."/>
            <person name="Pankratov T.A."/>
            <person name="Rakitin A.L."/>
            <person name="Ivanova A.A."/>
            <person name="Beletsky A.V."/>
            <person name="Mardanov A.V."/>
            <person name="Sinninghe Damste J.S."/>
            <person name="Dedysh S.N."/>
        </authorList>
    </citation>
    <scope>NUCLEOTIDE SEQUENCE [LARGE SCALE GENOMIC DNA]</scope>
    <source>
        <strain evidence="1 2">SBC82</strain>
    </source>
</reference>
<evidence type="ECO:0000313" key="2">
    <source>
        <dbReference type="Proteomes" id="UP000253606"/>
    </source>
</evidence>
<dbReference type="AlphaFoldDB" id="A0A2Z5FY50"/>
<gene>
    <name evidence="1" type="ORF">ACPOL_2487</name>
</gene>
<accession>A0A2Z5FY50</accession>
<dbReference type="Proteomes" id="UP000253606">
    <property type="component" value="Chromosome"/>
</dbReference>
<dbReference type="EMBL" id="CP030840">
    <property type="protein sequence ID" value="AXC11809.1"/>
    <property type="molecule type" value="Genomic_DNA"/>
</dbReference>
<dbReference type="KEGG" id="abas:ACPOL_2487"/>
<evidence type="ECO:0000313" key="1">
    <source>
        <dbReference type="EMBL" id="AXC11809.1"/>
    </source>
</evidence>